<dbReference type="PANTHER" id="PTHR21090:SF5">
    <property type="entry name" value="PENTAFUNCTIONAL AROM POLYPEPTIDE"/>
    <property type="match status" value="1"/>
</dbReference>
<dbReference type="GO" id="GO:0009423">
    <property type="term" value="P:chorismate biosynthetic process"/>
    <property type="evidence" value="ECO:0007669"/>
    <property type="project" value="UniProtKB-UniPathway"/>
</dbReference>
<dbReference type="UniPathway" id="UPA00053">
    <property type="reaction ID" value="UER00089"/>
</dbReference>
<reference evidence="9" key="1">
    <citation type="journal article" date="2015" name="Proc. Natl. Acad. Sci. U.S.A.">
        <title>Networks of energetic and metabolic interactions define dynamics in microbial communities.</title>
        <authorList>
            <person name="Embree M."/>
            <person name="Liu J.K."/>
            <person name="Al-Bassam M.M."/>
            <person name="Zengler K."/>
        </authorList>
    </citation>
    <scope>NUCLEOTIDE SEQUENCE</scope>
</reference>
<proteinExistence type="inferred from homology"/>
<evidence type="ECO:0000256" key="6">
    <source>
        <dbReference type="ARBA" id="ARBA00023141"/>
    </source>
</evidence>
<keyword evidence="4" id="KW-0028">Amino-acid biosynthesis</keyword>
<evidence type="ECO:0000256" key="2">
    <source>
        <dbReference type="ARBA" id="ARBA00009948"/>
    </source>
</evidence>
<keyword evidence="5 9" id="KW-0808">Transferase</keyword>
<comment type="catalytic activity">
    <reaction evidence="7">
        <text>3-phosphoshikimate + phosphoenolpyruvate = 5-O-(1-carboxyvinyl)-3-phosphoshikimate + phosphate</text>
        <dbReference type="Rhea" id="RHEA:21256"/>
        <dbReference type="ChEBI" id="CHEBI:43474"/>
        <dbReference type="ChEBI" id="CHEBI:57701"/>
        <dbReference type="ChEBI" id="CHEBI:58702"/>
        <dbReference type="ChEBI" id="CHEBI:145989"/>
        <dbReference type="EC" id="2.5.1.19"/>
    </reaction>
    <physiologicalReaction direction="left-to-right" evidence="7">
        <dbReference type="Rhea" id="RHEA:21257"/>
    </physiologicalReaction>
</comment>
<dbReference type="EMBL" id="LNQE01000863">
    <property type="protein sequence ID" value="KUG24098.1"/>
    <property type="molecule type" value="Genomic_DNA"/>
</dbReference>
<comment type="similarity">
    <text evidence="2">Belongs to the EPSP synthase family.</text>
</comment>
<dbReference type="Pfam" id="PF00275">
    <property type="entry name" value="EPSP_synthase"/>
    <property type="match status" value="1"/>
</dbReference>
<dbReference type="HAMAP" id="MF_00210">
    <property type="entry name" value="EPSP_synth"/>
    <property type="match status" value="1"/>
</dbReference>
<dbReference type="NCBIfam" id="TIGR01356">
    <property type="entry name" value="aroA"/>
    <property type="match status" value="1"/>
</dbReference>
<comment type="pathway">
    <text evidence="1">Metabolic intermediate biosynthesis; chorismate biosynthesis; chorismate from D-erythrose 4-phosphate and phosphoenolpyruvate: step 6/7.</text>
</comment>
<evidence type="ECO:0000256" key="4">
    <source>
        <dbReference type="ARBA" id="ARBA00022605"/>
    </source>
</evidence>
<dbReference type="Gene3D" id="3.65.10.10">
    <property type="entry name" value="Enolpyruvate transferase domain"/>
    <property type="match status" value="2"/>
</dbReference>
<dbReference type="InterPro" id="IPR036968">
    <property type="entry name" value="Enolpyruvate_Tfrase_sf"/>
</dbReference>
<name>A0A0W8FTK6_9ZZZZ</name>
<dbReference type="GO" id="GO:0009073">
    <property type="term" value="P:aromatic amino acid family biosynthetic process"/>
    <property type="evidence" value="ECO:0007669"/>
    <property type="project" value="UniProtKB-KW"/>
</dbReference>
<evidence type="ECO:0000256" key="3">
    <source>
        <dbReference type="ARBA" id="ARBA00012450"/>
    </source>
</evidence>
<evidence type="ECO:0000256" key="1">
    <source>
        <dbReference type="ARBA" id="ARBA00004811"/>
    </source>
</evidence>
<dbReference type="InterPro" id="IPR006264">
    <property type="entry name" value="EPSP_synthase"/>
</dbReference>
<protein>
    <recommendedName>
        <fullName evidence="3">3-phosphoshikimate 1-carboxyvinyltransferase</fullName>
        <ecNumber evidence="3">2.5.1.19</ecNumber>
    </recommendedName>
</protein>
<dbReference type="GO" id="GO:0008652">
    <property type="term" value="P:amino acid biosynthetic process"/>
    <property type="evidence" value="ECO:0007669"/>
    <property type="project" value="UniProtKB-KW"/>
</dbReference>
<organism evidence="9">
    <name type="scientific">hydrocarbon metagenome</name>
    <dbReference type="NCBI Taxonomy" id="938273"/>
    <lineage>
        <taxon>unclassified sequences</taxon>
        <taxon>metagenomes</taxon>
        <taxon>ecological metagenomes</taxon>
    </lineage>
</organism>
<dbReference type="InterPro" id="IPR001986">
    <property type="entry name" value="Enolpyruvate_Tfrase_dom"/>
</dbReference>
<accession>A0A0W8FTK6</accession>
<keyword evidence="6" id="KW-0057">Aromatic amino acid biosynthesis</keyword>
<dbReference type="PANTHER" id="PTHR21090">
    <property type="entry name" value="AROM/DEHYDROQUINATE SYNTHASE"/>
    <property type="match status" value="1"/>
</dbReference>
<feature type="domain" description="Enolpyruvate transferase" evidence="8">
    <location>
        <begin position="10"/>
        <end position="414"/>
    </location>
</feature>
<dbReference type="GO" id="GO:0003866">
    <property type="term" value="F:3-phosphoshikimate 1-carboxyvinyltransferase activity"/>
    <property type="evidence" value="ECO:0007669"/>
    <property type="project" value="UniProtKB-EC"/>
</dbReference>
<evidence type="ECO:0000259" key="8">
    <source>
        <dbReference type="Pfam" id="PF00275"/>
    </source>
</evidence>
<dbReference type="EC" id="2.5.1.19" evidence="3"/>
<comment type="caution">
    <text evidence="9">The sequence shown here is derived from an EMBL/GenBank/DDBJ whole genome shotgun (WGS) entry which is preliminary data.</text>
</comment>
<evidence type="ECO:0000256" key="5">
    <source>
        <dbReference type="ARBA" id="ARBA00022679"/>
    </source>
</evidence>
<sequence>MNNNGVRFEEVSATVHVPGSKSLSQRALVAAALARNDSVISNVLISQDTSYLIGGLRTLGAKIVSTENGFNVFGTAGKLTNNSQELFLGNNGTALRFLTALVCLGRGKYVLTGEKRLCERPVGALADALRGMGVDILARKNCPPVQINANGLSGGKIILTDIESSQYVSALLLCAPYTEKGINLILQGGVVSTPYIDLTIAVMKDFGAEITQTGKYEYNVAAGKIYQGREYLVEGDASSASYFFLAAALLKKTIRVMGINRQSRQGDIRLLDVFEKLGCKIKSRDSWVDISGNNLAEGDFTFDLNDMPDMVPTLAVLAAFRNGRTVISNVAHLRIKESNRLAALVAELNRTGIEAVEMPDGLVIHGGKMRPATIETYNDHRMAMSFGIAALVTSGIEISDKKCVDKSFPAFWEEVKKI</sequence>
<gene>
    <name evidence="9" type="ORF">ASZ90_006103</name>
</gene>
<dbReference type="PIRSF" id="PIRSF000505">
    <property type="entry name" value="EPSPS"/>
    <property type="match status" value="1"/>
</dbReference>
<evidence type="ECO:0000256" key="7">
    <source>
        <dbReference type="ARBA" id="ARBA00044633"/>
    </source>
</evidence>
<dbReference type="AlphaFoldDB" id="A0A0W8FTK6"/>
<dbReference type="SUPFAM" id="SSF55205">
    <property type="entry name" value="EPT/RTPC-like"/>
    <property type="match status" value="1"/>
</dbReference>
<dbReference type="InterPro" id="IPR013792">
    <property type="entry name" value="RNA3'P_cycl/enolpyr_Trfase_a/b"/>
</dbReference>
<evidence type="ECO:0000313" key="9">
    <source>
        <dbReference type="EMBL" id="KUG24098.1"/>
    </source>
</evidence>
<dbReference type="CDD" id="cd01556">
    <property type="entry name" value="EPSP_synthase"/>
    <property type="match status" value="1"/>
</dbReference>